<evidence type="ECO:0000256" key="1">
    <source>
        <dbReference type="ARBA" id="ARBA00004429"/>
    </source>
</evidence>
<dbReference type="InterPro" id="IPR001992">
    <property type="entry name" value="T2SS_GspF/T4SS_PilC_CS"/>
</dbReference>
<proteinExistence type="inferred from homology"/>
<comment type="subcellular location">
    <subcellularLocation>
        <location evidence="1 9">Cell inner membrane</location>
        <topology evidence="1 9">Multi-pass membrane protein</topology>
    </subcellularLocation>
</comment>
<evidence type="ECO:0000256" key="9">
    <source>
        <dbReference type="RuleBase" id="RU003923"/>
    </source>
</evidence>
<keyword evidence="8 10" id="KW-0472">Membrane</keyword>
<dbReference type="Proteomes" id="UP000179076">
    <property type="component" value="Unassembled WGS sequence"/>
</dbReference>
<dbReference type="EMBL" id="MFSP01000051">
    <property type="protein sequence ID" value="OGI67665.1"/>
    <property type="molecule type" value="Genomic_DNA"/>
</dbReference>
<name>A0A1F6VDL4_9PROT</name>
<dbReference type="PROSITE" id="PS00874">
    <property type="entry name" value="T2SP_F"/>
    <property type="match status" value="1"/>
</dbReference>
<keyword evidence="4" id="KW-1003">Cell membrane</keyword>
<evidence type="ECO:0000259" key="11">
    <source>
        <dbReference type="Pfam" id="PF00482"/>
    </source>
</evidence>
<keyword evidence="5" id="KW-0997">Cell inner membrane</keyword>
<evidence type="ECO:0000256" key="6">
    <source>
        <dbReference type="ARBA" id="ARBA00022692"/>
    </source>
</evidence>
<evidence type="ECO:0000256" key="10">
    <source>
        <dbReference type="SAM" id="Phobius"/>
    </source>
</evidence>
<evidence type="ECO:0000256" key="4">
    <source>
        <dbReference type="ARBA" id="ARBA00022475"/>
    </source>
</evidence>
<feature type="transmembrane region" description="Helical" evidence="10">
    <location>
        <begin position="227"/>
        <end position="247"/>
    </location>
</feature>
<evidence type="ECO:0000256" key="8">
    <source>
        <dbReference type="ARBA" id="ARBA00023136"/>
    </source>
</evidence>
<dbReference type="InterPro" id="IPR003004">
    <property type="entry name" value="GspF/PilC"/>
</dbReference>
<evidence type="ECO:0000256" key="5">
    <source>
        <dbReference type="ARBA" id="ARBA00022519"/>
    </source>
</evidence>
<comment type="caution">
    <text evidence="12">The sequence shown here is derived from an EMBL/GenBank/DDBJ whole genome shotgun (WGS) entry which is preliminary data.</text>
</comment>
<dbReference type="InterPro" id="IPR042094">
    <property type="entry name" value="T2SS_GspF_sf"/>
</dbReference>
<feature type="transmembrane region" description="Helical" evidence="10">
    <location>
        <begin position="382"/>
        <end position="402"/>
    </location>
</feature>
<evidence type="ECO:0000256" key="2">
    <source>
        <dbReference type="ARBA" id="ARBA00005745"/>
    </source>
</evidence>
<keyword evidence="7 10" id="KW-1133">Transmembrane helix</keyword>
<dbReference type="AlphaFoldDB" id="A0A1F6VDL4"/>
<keyword evidence="6 9" id="KW-0812">Transmembrane</keyword>
<feature type="domain" description="Type II secretion system protein GspF" evidence="11">
    <location>
        <begin position="279"/>
        <end position="401"/>
    </location>
</feature>
<dbReference type="PANTHER" id="PTHR30012">
    <property type="entry name" value="GENERAL SECRETION PATHWAY PROTEIN"/>
    <property type="match status" value="1"/>
</dbReference>
<evidence type="ECO:0000256" key="3">
    <source>
        <dbReference type="ARBA" id="ARBA00022448"/>
    </source>
</evidence>
<evidence type="ECO:0000256" key="7">
    <source>
        <dbReference type="ARBA" id="ARBA00022989"/>
    </source>
</evidence>
<gene>
    <name evidence="12" type="ORF">A2W18_15495</name>
</gene>
<dbReference type="PANTHER" id="PTHR30012:SF7">
    <property type="entry name" value="PROTEIN TRANSPORT PROTEIN HOFC HOMOLOG"/>
    <property type="match status" value="1"/>
</dbReference>
<sequence>MAVATKKRPKFDAYVWEGVDKQGKKMKGEMEAASVAFVKATLRRQGINPAKVAKRGSSLFSARKKKIITKDIAIFTRQLATMLTAGIPIAQAFDIVGKGHENPAMQDLILGIKNDIESGTNMTAALSKHPLYFDALYCNLVQAGEQAGILDAILDKVATYKEKIEAIKGKIKSALFYPTAVVVVAFVITAVLLIFVVPQFESLFKGFGADLPALTKMVMDMSRFFVANWYLIIGVMVGSVLFASYSYKRSIKAQHMMDRLLLRAPVIGVIIKKATIARFTRTLGTMFAAGVPLVEALDSVAGASGNRVYYEGTQAIKADVSTGMQLQAAMNATGLFPNMVVQMVAIGEESGELDSMLSKVADFYERKVDDAVGALSSLLEPIIMAFLGVIIGGLVVAMYLPIFKMASAF</sequence>
<dbReference type="Gene3D" id="1.20.81.30">
    <property type="entry name" value="Type II secretion system (T2SS), domain F"/>
    <property type="match status" value="2"/>
</dbReference>
<dbReference type="Pfam" id="PF00482">
    <property type="entry name" value="T2SSF"/>
    <property type="match status" value="2"/>
</dbReference>
<dbReference type="InterPro" id="IPR018076">
    <property type="entry name" value="T2SS_GspF_dom"/>
</dbReference>
<evidence type="ECO:0000313" key="13">
    <source>
        <dbReference type="Proteomes" id="UP000179076"/>
    </source>
</evidence>
<dbReference type="GO" id="GO:0005886">
    <property type="term" value="C:plasma membrane"/>
    <property type="evidence" value="ECO:0007669"/>
    <property type="project" value="UniProtKB-SubCell"/>
</dbReference>
<keyword evidence="3 9" id="KW-0813">Transport</keyword>
<evidence type="ECO:0000313" key="12">
    <source>
        <dbReference type="EMBL" id="OGI67665.1"/>
    </source>
</evidence>
<dbReference type="FunFam" id="1.20.81.30:FF:000001">
    <property type="entry name" value="Type II secretion system protein F"/>
    <property type="match status" value="2"/>
</dbReference>
<feature type="transmembrane region" description="Helical" evidence="10">
    <location>
        <begin position="175"/>
        <end position="197"/>
    </location>
</feature>
<comment type="similarity">
    <text evidence="2 9">Belongs to the GSP F family.</text>
</comment>
<dbReference type="GO" id="GO:0015628">
    <property type="term" value="P:protein secretion by the type II secretion system"/>
    <property type="evidence" value="ECO:0007669"/>
    <property type="project" value="TreeGrafter"/>
</dbReference>
<reference evidence="12 13" key="1">
    <citation type="journal article" date="2016" name="Nat. Commun.">
        <title>Thousands of microbial genomes shed light on interconnected biogeochemical processes in an aquifer system.</title>
        <authorList>
            <person name="Anantharaman K."/>
            <person name="Brown C.T."/>
            <person name="Hug L.A."/>
            <person name="Sharon I."/>
            <person name="Castelle C.J."/>
            <person name="Probst A.J."/>
            <person name="Thomas B.C."/>
            <person name="Singh A."/>
            <person name="Wilkins M.J."/>
            <person name="Karaoz U."/>
            <person name="Brodie E.L."/>
            <person name="Williams K.H."/>
            <person name="Hubbard S.S."/>
            <person name="Banfield J.F."/>
        </authorList>
    </citation>
    <scope>NUCLEOTIDE SEQUENCE [LARGE SCALE GENOMIC DNA]</scope>
</reference>
<organism evidence="12 13">
    <name type="scientific">Candidatus Muproteobacteria bacterium RBG_16_60_9</name>
    <dbReference type="NCBI Taxonomy" id="1817755"/>
    <lineage>
        <taxon>Bacteria</taxon>
        <taxon>Pseudomonadati</taxon>
        <taxon>Pseudomonadota</taxon>
        <taxon>Candidatus Muproteobacteria</taxon>
    </lineage>
</organism>
<accession>A0A1F6VDL4</accession>
<protein>
    <submittedName>
        <fullName evidence="12">Type II secretion system protein F</fullName>
    </submittedName>
</protein>
<dbReference type="PRINTS" id="PR00812">
    <property type="entry name" value="BCTERIALGSPF"/>
</dbReference>
<feature type="domain" description="Type II secretion system protein GspF" evidence="11">
    <location>
        <begin position="75"/>
        <end position="198"/>
    </location>
</feature>